<dbReference type="PANTHER" id="PTHR12526">
    <property type="entry name" value="GLYCOSYLTRANSFERASE"/>
    <property type="match status" value="1"/>
</dbReference>
<reference evidence="4" key="2">
    <citation type="submission" date="2020-09" db="EMBL/GenBank/DDBJ databases">
        <authorList>
            <person name="Sun Q."/>
            <person name="Zhou Y."/>
        </authorList>
    </citation>
    <scope>NUCLEOTIDE SEQUENCE</scope>
    <source>
        <strain evidence="4">CGMCC 1.14988</strain>
    </source>
</reference>
<dbReference type="GO" id="GO:0016757">
    <property type="term" value="F:glycosyltransferase activity"/>
    <property type="evidence" value="ECO:0007669"/>
    <property type="project" value="UniProtKB-KW"/>
</dbReference>
<evidence type="ECO:0000313" key="4">
    <source>
        <dbReference type="EMBL" id="GGI05991.1"/>
    </source>
</evidence>
<keyword evidence="5" id="KW-1185">Reference proteome</keyword>
<feature type="domain" description="Glycosyltransferase subfamily 4-like N-terminal" evidence="3">
    <location>
        <begin position="17"/>
        <end position="167"/>
    </location>
</feature>
<dbReference type="SUPFAM" id="SSF53756">
    <property type="entry name" value="UDP-Glycosyltransferase/glycogen phosphorylase"/>
    <property type="match status" value="1"/>
</dbReference>
<reference evidence="4" key="1">
    <citation type="journal article" date="2014" name="Int. J. Syst. Evol. Microbiol.">
        <title>Complete genome sequence of Corynebacterium casei LMG S-19264T (=DSM 44701T), isolated from a smear-ripened cheese.</title>
        <authorList>
            <consortium name="US DOE Joint Genome Institute (JGI-PGF)"/>
            <person name="Walter F."/>
            <person name="Albersmeier A."/>
            <person name="Kalinowski J."/>
            <person name="Ruckert C."/>
        </authorList>
    </citation>
    <scope>NUCLEOTIDE SEQUENCE</scope>
    <source>
        <strain evidence="4">CGMCC 1.14988</strain>
    </source>
</reference>
<proteinExistence type="predicted"/>
<organism evidence="4 5">
    <name type="scientific">Egicoccus halophilus</name>
    <dbReference type="NCBI Taxonomy" id="1670830"/>
    <lineage>
        <taxon>Bacteria</taxon>
        <taxon>Bacillati</taxon>
        <taxon>Actinomycetota</taxon>
        <taxon>Nitriliruptoria</taxon>
        <taxon>Egicoccales</taxon>
        <taxon>Egicoccaceae</taxon>
        <taxon>Egicoccus</taxon>
    </lineage>
</organism>
<name>A0A8J3AE84_9ACTN</name>
<protein>
    <submittedName>
        <fullName evidence="4">Glycosyl transferase family 1</fullName>
    </submittedName>
</protein>
<comment type="caution">
    <text evidence="4">The sequence shown here is derived from an EMBL/GenBank/DDBJ whole genome shotgun (WGS) entry which is preliminary data.</text>
</comment>
<dbReference type="Gene3D" id="3.40.50.2000">
    <property type="entry name" value="Glycogen Phosphorylase B"/>
    <property type="match status" value="2"/>
</dbReference>
<evidence type="ECO:0000259" key="3">
    <source>
        <dbReference type="Pfam" id="PF13439"/>
    </source>
</evidence>
<dbReference type="RefSeq" id="WP_130648637.1">
    <property type="nucleotide sequence ID" value="NZ_BMHA01000005.1"/>
</dbReference>
<dbReference type="Proteomes" id="UP000650511">
    <property type="component" value="Unassembled WGS sequence"/>
</dbReference>
<dbReference type="PANTHER" id="PTHR12526:SF636">
    <property type="entry name" value="BLL3647 PROTEIN"/>
    <property type="match status" value="1"/>
</dbReference>
<dbReference type="Pfam" id="PF13439">
    <property type="entry name" value="Glyco_transf_4"/>
    <property type="match status" value="1"/>
</dbReference>
<dbReference type="Pfam" id="PF13692">
    <property type="entry name" value="Glyco_trans_1_4"/>
    <property type="match status" value="1"/>
</dbReference>
<evidence type="ECO:0000256" key="2">
    <source>
        <dbReference type="ARBA" id="ARBA00022679"/>
    </source>
</evidence>
<evidence type="ECO:0000313" key="5">
    <source>
        <dbReference type="Proteomes" id="UP000650511"/>
    </source>
</evidence>
<dbReference type="EMBL" id="BMHA01000005">
    <property type="protein sequence ID" value="GGI05991.1"/>
    <property type="molecule type" value="Genomic_DNA"/>
</dbReference>
<accession>A0A8J3AE84</accession>
<dbReference type="AlphaFoldDB" id="A0A8J3AE84"/>
<dbReference type="OrthoDB" id="477186at2"/>
<dbReference type="InterPro" id="IPR028098">
    <property type="entry name" value="Glyco_trans_4-like_N"/>
</dbReference>
<gene>
    <name evidence="4" type="ORF">GCM10011354_16870</name>
</gene>
<evidence type="ECO:0000256" key="1">
    <source>
        <dbReference type="ARBA" id="ARBA00022676"/>
    </source>
</evidence>
<sequence>MHVLVVTTVHTPLDARVHHRQIRSLVAAGVEVTYAAPFRATGTDPGQVLAGVRTIDLPHAVGRRRLGALLAARRLLASVARSGGVDLVLLHDPELAAAVVGRLGGLPPVVLDVHEDLVGSLPDRPWVPAALRPPATVLARALERWAEGALHLLLAEDAYQRRFLRPHPVVPNLPWAPSGALPAAGSAERVVYVGRVSRFRGAFELVGLGERLHAADGPHLEVVGPADAEVRPVLVEAEARGVLTWRGYLPNDRALARVHGAVAGLSLLHDVPNYRVSMPTKVVEYLSLGVPVVTTPLPAATALVEAAGGGVVVPFADADAAADAVLALAADRERCASLGAAGRAFVVAHHSWDAAAPRFVAQLTDWARDGAAA</sequence>
<keyword evidence="2 4" id="KW-0808">Transferase</keyword>
<keyword evidence="1" id="KW-0328">Glycosyltransferase</keyword>